<dbReference type="Gene3D" id="2.170.260.10">
    <property type="entry name" value="paz domain"/>
    <property type="match status" value="1"/>
</dbReference>
<evidence type="ECO:0000256" key="2">
    <source>
        <dbReference type="SAM" id="MobiDB-lite"/>
    </source>
</evidence>
<dbReference type="Gene3D" id="3.30.420.10">
    <property type="entry name" value="Ribonuclease H-like superfamily/Ribonuclease H"/>
    <property type="match status" value="1"/>
</dbReference>
<keyword evidence="5" id="KW-1185">Reference proteome</keyword>
<dbReference type="InterPro" id="IPR003165">
    <property type="entry name" value="Piwi"/>
</dbReference>
<dbReference type="Pfam" id="PF02171">
    <property type="entry name" value="Piwi"/>
    <property type="match status" value="1"/>
</dbReference>
<feature type="coiled-coil region" evidence="1">
    <location>
        <begin position="265"/>
        <end position="299"/>
    </location>
</feature>
<dbReference type="OrthoDB" id="10252740at2759"/>
<dbReference type="PROSITE" id="PS50822">
    <property type="entry name" value="PIWI"/>
    <property type="match status" value="1"/>
</dbReference>
<comment type="caution">
    <text evidence="4">The sequence shown here is derived from an EMBL/GenBank/DDBJ whole genome shotgun (WGS) entry which is preliminary data.</text>
</comment>
<dbReference type="EMBL" id="CADEPI010000069">
    <property type="protein sequence ID" value="CAB3372123.1"/>
    <property type="molecule type" value="Genomic_DNA"/>
</dbReference>
<proteinExistence type="predicted"/>
<dbReference type="AlphaFoldDB" id="A0A8S1CKQ5"/>
<evidence type="ECO:0000313" key="5">
    <source>
        <dbReference type="Proteomes" id="UP000494165"/>
    </source>
</evidence>
<dbReference type="SUPFAM" id="SSF53098">
    <property type="entry name" value="Ribonuclease H-like"/>
    <property type="match status" value="1"/>
</dbReference>
<reference evidence="4 5" key="1">
    <citation type="submission" date="2020-04" db="EMBL/GenBank/DDBJ databases">
        <authorList>
            <person name="Alioto T."/>
            <person name="Alioto T."/>
            <person name="Gomez Garrido J."/>
        </authorList>
    </citation>
    <scope>NUCLEOTIDE SEQUENCE [LARGE SCALE GENOMIC DNA]</scope>
</reference>
<evidence type="ECO:0000256" key="1">
    <source>
        <dbReference type="SAM" id="Coils"/>
    </source>
</evidence>
<gene>
    <name evidence="4" type="ORF">CLODIP_2_CD15375</name>
</gene>
<organism evidence="4 5">
    <name type="scientific">Cloeon dipterum</name>
    <dbReference type="NCBI Taxonomy" id="197152"/>
    <lineage>
        <taxon>Eukaryota</taxon>
        <taxon>Metazoa</taxon>
        <taxon>Ecdysozoa</taxon>
        <taxon>Arthropoda</taxon>
        <taxon>Hexapoda</taxon>
        <taxon>Insecta</taxon>
        <taxon>Pterygota</taxon>
        <taxon>Palaeoptera</taxon>
        <taxon>Ephemeroptera</taxon>
        <taxon>Pisciforma</taxon>
        <taxon>Baetidae</taxon>
        <taxon>Cloeon</taxon>
    </lineage>
</organism>
<name>A0A8S1CKQ5_9INSE</name>
<dbReference type="PANTHER" id="PTHR22891">
    <property type="entry name" value="EUKARYOTIC TRANSLATION INITIATION FACTOR 2C"/>
    <property type="match status" value="1"/>
</dbReference>
<evidence type="ECO:0000259" key="3">
    <source>
        <dbReference type="PROSITE" id="PS50822"/>
    </source>
</evidence>
<dbReference type="SMART" id="SM00950">
    <property type="entry name" value="Piwi"/>
    <property type="match status" value="1"/>
</dbReference>
<dbReference type="GO" id="GO:0003676">
    <property type="term" value="F:nucleic acid binding"/>
    <property type="evidence" value="ECO:0007669"/>
    <property type="project" value="InterPro"/>
</dbReference>
<keyword evidence="1" id="KW-0175">Coiled coil</keyword>
<feature type="region of interest" description="Disordered" evidence="2">
    <location>
        <begin position="1"/>
        <end position="24"/>
    </location>
</feature>
<protein>
    <recommendedName>
        <fullName evidence="3">Piwi domain-containing protein</fullName>
    </recommendedName>
</protein>
<accession>A0A8S1CKQ5</accession>
<feature type="domain" description="Piwi" evidence="3">
    <location>
        <begin position="576"/>
        <end position="887"/>
    </location>
</feature>
<dbReference type="Gene3D" id="3.40.50.2300">
    <property type="match status" value="1"/>
</dbReference>
<sequence length="941" mass="108045">MNRGRQQRGGKYIPPFEKHRQHHQSIDESKILVNHFKLELSENSQKGTKVYKYNVEEMIRNNPTNNEQSIALPRRYLKSCVEDAVKKLKSDHGPNIDKQLAFDRETTNFIHFLKLFDFQNVEGDENLTQVVVVEVESLDVISSTTQNQGGRQKINAKITLKFLKEIPLIDVLQCYEAPSHAITDAYDLVIKNDHPDKRHLKDSLDVENSNLSPGLKLWKGLFFKACPGTNNLYAKVDVTFKAQWEELNMSDFQANLRKIEEKIIEDAVERRLKSSNTALSNLEQEKKKAVERNQENIRKKVFQLLSGSLKGLNVKCKRSEDREYIYKVNSVVKAEERLRRPKTINRQEATTVSELMQLSQGINCTQEDLMLHVGPVKKNLYFRLADCTIAPNQANFKILDTEVSKKMVQCASLRPKLLYEDITKLLTIEVGKERLGPFGFKISEKMESIDMRKLPPPTLMYTNREDREARIDNKGKWTIGNSYDFKTAGKSVKHALIVQIVDEKWSRMKNKPNRKDLEHFALKFLGESNRWKIGIDKYYISDESINAGSTLQWLAALEAEIILKSQEVQTGKKFDMIIAITPKSKEIHACVKRVLEVEFNILTQCIIWDTFDKIRFSNGAGAIMNNMMLKFNAKLNGVNHVLRENKSEACLPAAKILVMGAAIGSPIRESKVSKVPHSIATVTCNIDQDLFRYSTQWRLQKSESGEILDLKTMVKWHLENYKTPSSSGNRENLRYIIFYRDCSEAVVNEKVERVYKSELRAIEEAVKEFPGLDGKISIVYVLVQRPNHTKFFQNVKISGSDVKDTNVMPGVIVDRKITHPSYYNFFLLSHSGSQGTMKPTEYTIMSQSPEEKTENGRLAQLTYSLCFMYSRCTQSIPIPAPVCYAKRWSGKALTYVLRHNVNWNNEKDCARLGVILNERTTELLKKTFKGNFDLSNIDPFC</sequence>
<dbReference type="InterPro" id="IPR012337">
    <property type="entry name" value="RNaseH-like_sf"/>
</dbReference>
<dbReference type="Proteomes" id="UP000494165">
    <property type="component" value="Unassembled WGS sequence"/>
</dbReference>
<dbReference type="InterPro" id="IPR036397">
    <property type="entry name" value="RNaseH_sf"/>
</dbReference>
<evidence type="ECO:0000313" key="4">
    <source>
        <dbReference type="EMBL" id="CAB3372123.1"/>
    </source>
</evidence>